<accession>A0A8I0H9M5</accession>
<dbReference type="EMBL" id="JAABFR010001500">
    <property type="protein sequence ID" value="MBD4338459.1"/>
    <property type="molecule type" value="Genomic_DNA"/>
</dbReference>
<feature type="non-terminal residue" evidence="6">
    <location>
        <position position="90"/>
    </location>
</feature>
<dbReference type="GO" id="GO:0140359">
    <property type="term" value="F:ABC-type transporter activity"/>
    <property type="evidence" value="ECO:0007669"/>
    <property type="project" value="InterPro"/>
</dbReference>
<evidence type="ECO:0000256" key="3">
    <source>
        <dbReference type="ARBA" id="ARBA00022989"/>
    </source>
</evidence>
<name>A0A8I0H9M5_XANCI</name>
<evidence type="ECO:0000256" key="1">
    <source>
        <dbReference type="ARBA" id="ARBA00004651"/>
    </source>
</evidence>
<dbReference type="GO" id="GO:0005524">
    <property type="term" value="F:ATP binding"/>
    <property type="evidence" value="ECO:0007669"/>
    <property type="project" value="UniProtKB-KW"/>
</dbReference>
<reference evidence="6" key="1">
    <citation type="submission" date="2020-01" db="EMBL/GenBank/DDBJ databases">
        <authorList>
            <person name="Richard D."/>
        </authorList>
    </citation>
    <scope>NUCLEOTIDE SEQUENCE</scope>
    <source>
        <strain evidence="6">JP541</strain>
    </source>
</reference>
<dbReference type="InterPro" id="IPR036640">
    <property type="entry name" value="ABC1_TM_sf"/>
</dbReference>
<dbReference type="InterPro" id="IPR011527">
    <property type="entry name" value="ABC1_TM_dom"/>
</dbReference>
<dbReference type="Pfam" id="PF00664">
    <property type="entry name" value="ABC_membrane"/>
    <property type="match status" value="1"/>
</dbReference>
<protein>
    <submittedName>
        <fullName evidence="6">ABC transporter ATP-binding protein</fullName>
    </submittedName>
</protein>
<comment type="caution">
    <text evidence="6">The sequence shown here is derived from an EMBL/GenBank/DDBJ whole genome shotgun (WGS) entry which is preliminary data.</text>
</comment>
<evidence type="ECO:0000259" key="5">
    <source>
        <dbReference type="PROSITE" id="PS50929"/>
    </source>
</evidence>
<dbReference type="AlphaFoldDB" id="A0A8I0H9M5"/>
<sequence>FVVAIVILAAALSFIIFKATGTFNRVFKKYDDLNASVQENVGAIRVVKAFVREDYERSKFNKAANAVYRMFVKAETYVSFNNPVMMLTVF</sequence>
<keyword evidence="4" id="KW-0472">Membrane</keyword>
<dbReference type="PROSITE" id="PS50929">
    <property type="entry name" value="ABC_TM1F"/>
    <property type="match status" value="1"/>
</dbReference>
<evidence type="ECO:0000256" key="2">
    <source>
        <dbReference type="ARBA" id="ARBA00022692"/>
    </source>
</evidence>
<feature type="domain" description="ABC transmembrane type-1" evidence="5">
    <location>
        <begin position="1"/>
        <end position="90"/>
    </location>
</feature>
<proteinExistence type="predicted"/>
<gene>
    <name evidence="6" type="ORF">GUH15_20870</name>
</gene>
<evidence type="ECO:0000313" key="6">
    <source>
        <dbReference type="EMBL" id="MBD4338459.1"/>
    </source>
</evidence>
<keyword evidence="2" id="KW-0812">Transmembrane</keyword>
<dbReference type="GO" id="GO:0005886">
    <property type="term" value="C:plasma membrane"/>
    <property type="evidence" value="ECO:0007669"/>
    <property type="project" value="UniProtKB-SubCell"/>
</dbReference>
<keyword evidence="6" id="KW-0547">Nucleotide-binding</keyword>
<comment type="subcellular location">
    <subcellularLocation>
        <location evidence="1">Cell membrane</location>
        <topology evidence="1">Multi-pass membrane protein</topology>
    </subcellularLocation>
</comment>
<dbReference type="Gene3D" id="1.20.1560.10">
    <property type="entry name" value="ABC transporter type 1, transmembrane domain"/>
    <property type="match status" value="1"/>
</dbReference>
<keyword evidence="6" id="KW-0067">ATP-binding</keyword>
<feature type="non-terminal residue" evidence="6">
    <location>
        <position position="1"/>
    </location>
</feature>
<keyword evidence="3" id="KW-1133">Transmembrane helix</keyword>
<dbReference type="SUPFAM" id="SSF90123">
    <property type="entry name" value="ABC transporter transmembrane region"/>
    <property type="match status" value="1"/>
</dbReference>
<evidence type="ECO:0000256" key="4">
    <source>
        <dbReference type="ARBA" id="ARBA00023136"/>
    </source>
</evidence>
<dbReference type="Proteomes" id="UP000653002">
    <property type="component" value="Unassembled WGS sequence"/>
</dbReference>
<organism evidence="6 7">
    <name type="scientific">Xanthomonas citri pv. citri</name>
    <dbReference type="NCBI Taxonomy" id="611301"/>
    <lineage>
        <taxon>Bacteria</taxon>
        <taxon>Pseudomonadati</taxon>
        <taxon>Pseudomonadota</taxon>
        <taxon>Gammaproteobacteria</taxon>
        <taxon>Lysobacterales</taxon>
        <taxon>Lysobacteraceae</taxon>
        <taxon>Xanthomonas</taxon>
    </lineage>
</organism>
<evidence type="ECO:0000313" key="7">
    <source>
        <dbReference type="Proteomes" id="UP000653002"/>
    </source>
</evidence>